<dbReference type="PATRIC" id="fig|36849.3.peg.2717"/>
<evidence type="ECO:0000256" key="3">
    <source>
        <dbReference type="ARBA" id="ARBA00011738"/>
    </source>
</evidence>
<dbReference type="EMBL" id="LKET01000033">
    <property type="protein sequence ID" value="KPU43866.1"/>
    <property type="molecule type" value="Genomic_DNA"/>
</dbReference>
<feature type="domain" description="HTH dtxR-type" evidence="12">
    <location>
        <begin position="23"/>
        <end position="84"/>
    </location>
</feature>
<dbReference type="SMART" id="SM00529">
    <property type="entry name" value="HTH_DTXR"/>
    <property type="match status" value="1"/>
</dbReference>
<evidence type="ECO:0000256" key="9">
    <source>
        <dbReference type="ARBA" id="ARBA00023163"/>
    </source>
</evidence>
<dbReference type="Gene3D" id="1.10.60.10">
    <property type="entry name" value="Iron dependent repressor, metal binding and dimerisation domain"/>
    <property type="match status" value="1"/>
</dbReference>
<dbReference type="InterPro" id="IPR022689">
    <property type="entry name" value="Iron_dep_repressor"/>
</dbReference>
<dbReference type="Proteomes" id="UP000050326">
    <property type="component" value="Unassembled WGS sequence"/>
</dbReference>
<reference evidence="13 14" key="1">
    <citation type="submission" date="2015-09" db="EMBL/GenBank/DDBJ databases">
        <title>Genome sequence of Oxobacter pfennigii DSM 3222.</title>
        <authorList>
            <person name="Poehlein A."/>
            <person name="Bengelsdorf F.R."/>
            <person name="Schiel-Bengelsdorf B."/>
            <person name="Duerre P."/>
            <person name="Daniel R."/>
        </authorList>
    </citation>
    <scope>NUCLEOTIDE SEQUENCE [LARGE SCALE GENOMIC DNA]</scope>
    <source>
        <strain evidence="13 14">DSM 3222</strain>
    </source>
</reference>
<evidence type="ECO:0000313" key="14">
    <source>
        <dbReference type="Proteomes" id="UP000050326"/>
    </source>
</evidence>
<evidence type="ECO:0000259" key="12">
    <source>
        <dbReference type="PROSITE" id="PS50944"/>
    </source>
</evidence>
<comment type="subcellular location">
    <subcellularLocation>
        <location evidence="1">Cytoplasm</location>
    </subcellularLocation>
</comment>
<evidence type="ECO:0000256" key="7">
    <source>
        <dbReference type="ARBA" id="ARBA00023125"/>
    </source>
</evidence>
<evidence type="ECO:0000256" key="11">
    <source>
        <dbReference type="ARBA" id="ARBA00032593"/>
    </source>
</evidence>
<dbReference type="InterPro" id="IPR036421">
    <property type="entry name" value="Fe_dep_repressor_sf"/>
</dbReference>
<name>A0A0P8WMW7_9CLOT</name>
<dbReference type="GO" id="GO:0003677">
    <property type="term" value="F:DNA binding"/>
    <property type="evidence" value="ECO:0007669"/>
    <property type="project" value="UniProtKB-KW"/>
</dbReference>
<dbReference type="GO" id="GO:0005737">
    <property type="term" value="C:cytoplasm"/>
    <property type="evidence" value="ECO:0007669"/>
    <property type="project" value="UniProtKB-SubCell"/>
</dbReference>
<organism evidence="13 14">
    <name type="scientific">Oxobacter pfennigii</name>
    <dbReference type="NCBI Taxonomy" id="36849"/>
    <lineage>
        <taxon>Bacteria</taxon>
        <taxon>Bacillati</taxon>
        <taxon>Bacillota</taxon>
        <taxon>Clostridia</taxon>
        <taxon>Eubacteriales</taxon>
        <taxon>Clostridiaceae</taxon>
        <taxon>Oxobacter</taxon>
    </lineage>
</organism>
<dbReference type="InterPro" id="IPR036390">
    <property type="entry name" value="WH_DNA-bd_sf"/>
</dbReference>
<evidence type="ECO:0000256" key="8">
    <source>
        <dbReference type="ARBA" id="ARBA00023159"/>
    </source>
</evidence>
<evidence type="ECO:0000313" key="13">
    <source>
        <dbReference type="EMBL" id="KPU43866.1"/>
    </source>
</evidence>
<gene>
    <name evidence="13" type="primary">mntR_1</name>
    <name evidence="13" type="ORF">OXPF_25710</name>
</gene>
<dbReference type="PANTHER" id="PTHR33238:SF11">
    <property type="entry name" value="TRANSCRIPTIONAL REGULATOR MNTR"/>
    <property type="match status" value="1"/>
</dbReference>
<keyword evidence="14" id="KW-1185">Reference proteome</keyword>
<evidence type="ECO:0000256" key="1">
    <source>
        <dbReference type="ARBA" id="ARBA00004496"/>
    </source>
</evidence>
<keyword evidence="10" id="KW-0464">Manganese</keyword>
<keyword evidence="6" id="KW-0805">Transcription regulation</keyword>
<evidence type="ECO:0000256" key="4">
    <source>
        <dbReference type="ARBA" id="ARBA00022490"/>
    </source>
</evidence>
<dbReference type="GO" id="GO:0046983">
    <property type="term" value="F:protein dimerization activity"/>
    <property type="evidence" value="ECO:0007669"/>
    <property type="project" value="InterPro"/>
</dbReference>
<evidence type="ECO:0000256" key="6">
    <source>
        <dbReference type="ARBA" id="ARBA00023015"/>
    </source>
</evidence>
<proteinExistence type="inferred from homology"/>
<sequence>MNPDSEFRTFRGYQLKNQREGKLTAALEDYLEMVYRLCLEDNYARVGKLSELLHVKPSSTSKMIFRLVDLGYLEYDRNDSILLTDKGKKMGAYLLDRHDTLERFLTMIGNTSPLEEAELVEHSLSTSTVLEIKGLMEFFMENPGIEKQYKAFKEQRQGAIGSNKHI</sequence>
<keyword evidence="8" id="KW-0010">Activator</keyword>
<dbReference type="SUPFAM" id="SSF47979">
    <property type="entry name" value="Iron-dependent repressor protein, dimerization domain"/>
    <property type="match status" value="1"/>
</dbReference>
<dbReference type="AlphaFoldDB" id="A0A0P8WMW7"/>
<evidence type="ECO:0000256" key="10">
    <source>
        <dbReference type="ARBA" id="ARBA00023211"/>
    </source>
</evidence>
<dbReference type="PROSITE" id="PS50944">
    <property type="entry name" value="HTH_DTXR"/>
    <property type="match status" value="1"/>
</dbReference>
<keyword evidence="4" id="KW-0963">Cytoplasm</keyword>
<comment type="subunit">
    <text evidence="3">Homodimer.</text>
</comment>
<dbReference type="InterPro" id="IPR001367">
    <property type="entry name" value="Fe_dep_repressor"/>
</dbReference>
<protein>
    <recommendedName>
        <fullName evidence="11">Manganese transport regulator</fullName>
    </recommendedName>
</protein>
<keyword evidence="9" id="KW-0804">Transcription</keyword>
<dbReference type="Pfam" id="PF02742">
    <property type="entry name" value="Fe_dep_repr_C"/>
    <property type="match status" value="1"/>
</dbReference>
<dbReference type="Pfam" id="PF01325">
    <property type="entry name" value="Fe_dep_repress"/>
    <property type="match status" value="1"/>
</dbReference>
<dbReference type="GO" id="GO:0003700">
    <property type="term" value="F:DNA-binding transcription factor activity"/>
    <property type="evidence" value="ECO:0007669"/>
    <property type="project" value="InterPro"/>
</dbReference>
<dbReference type="PANTHER" id="PTHR33238">
    <property type="entry name" value="IRON (METAL) DEPENDENT REPRESSOR, DTXR FAMILY"/>
    <property type="match status" value="1"/>
</dbReference>
<evidence type="ECO:0000256" key="5">
    <source>
        <dbReference type="ARBA" id="ARBA00022491"/>
    </source>
</evidence>
<dbReference type="InterPro" id="IPR022687">
    <property type="entry name" value="HTH_DTXR"/>
</dbReference>
<dbReference type="InterPro" id="IPR050536">
    <property type="entry name" value="DtxR_MntR_Metal-Reg"/>
</dbReference>
<comment type="similarity">
    <text evidence="2">Belongs to the DtxR/MntR family.</text>
</comment>
<dbReference type="SUPFAM" id="SSF46785">
    <property type="entry name" value="Winged helix' DNA-binding domain"/>
    <property type="match status" value="1"/>
</dbReference>
<keyword evidence="5" id="KW-0678">Repressor</keyword>
<dbReference type="Gene3D" id="1.10.10.10">
    <property type="entry name" value="Winged helix-like DNA-binding domain superfamily/Winged helix DNA-binding domain"/>
    <property type="match status" value="1"/>
</dbReference>
<dbReference type="GO" id="GO:0046914">
    <property type="term" value="F:transition metal ion binding"/>
    <property type="evidence" value="ECO:0007669"/>
    <property type="project" value="InterPro"/>
</dbReference>
<dbReference type="InterPro" id="IPR036388">
    <property type="entry name" value="WH-like_DNA-bd_sf"/>
</dbReference>
<keyword evidence="7" id="KW-0238">DNA-binding</keyword>
<comment type="caution">
    <text evidence="13">The sequence shown here is derived from an EMBL/GenBank/DDBJ whole genome shotgun (WGS) entry which is preliminary data.</text>
</comment>
<evidence type="ECO:0000256" key="2">
    <source>
        <dbReference type="ARBA" id="ARBA00007871"/>
    </source>
</evidence>
<accession>A0A0P8WMW7</accession>
<dbReference type="STRING" id="36849.OXPF_25710"/>